<dbReference type="Pfam" id="PF13098">
    <property type="entry name" value="Thioredoxin_2"/>
    <property type="match status" value="1"/>
</dbReference>
<protein>
    <submittedName>
        <fullName evidence="1">Thiol:disulfide interchange protein DsbG</fullName>
    </submittedName>
</protein>
<dbReference type="GeneID" id="66741119"/>
<dbReference type="PANTHER" id="PTHR35272">
    <property type="entry name" value="THIOL:DISULFIDE INTERCHANGE PROTEIN DSBC-RELATED"/>
    <property type="match status" value="1"/>
</dbReference>
<dbReference type="EMBL" id="CP038908">
    <property type="protein sequence ID" value="QGO06049.1"/>
    <property type="molecule type" value="Genomic_DNA"/>
</dbReference>
<dbReference type="RefSeq" id="WP_016210333.1">
    <property type="nucleotide sequence ID" value="NZ_CP012413.1"/>
</dbReference>
<gene>
    <name evidence="1" type="primary">dsbG_1</name>
    <name evidence="1" type="ORF">Psal009_01951</name>
</gene>
<proteinExistence type="predicted"/>
<dbReference type="Gene3D" id="3.40.30.10">
    <property type="entry name" value="Glutaredoxin"/>
    <property type="match status" value="1"/>
</dbReference>
<dbReference type="Proteomes" id="UP000422232">
    <property type="component" value="Chromosome"/>
</dbReference>
<accession>A0A9Q5YH79</accession>
<dbReference type="AlphaFoldDB" id="A0A9Q5YH79"/>
<dbReference type="InterPro" id="IPR051470">
    <property type="entry name" value="Thiol:disulfide_interchange"/>
</dbReference>
<evidence type="ECO:0000313" key="2">
    <source>
        <dbReference type="Proteomes" id="UP000422232"/>
    </source>
</evidence>
<reference evidence="1 2" key="1">
    <citation type="submission" date="2019-04" db="EMBL/GenBank/DDBJ databases">
        <title>Complete genome sequencing of Piscirickettsia salmonis strain Psal-009.</title>
        <authorList>
            <person name="Schober I."/>
            <person name="Bunk B."/>
            <person name="Sproer C."/>
            <person name="Carril G.P."/>
            <person name="Riedel T."/>
            <person name="Flores-Herrera P.A."/>
            <person name="Nourdin-Galindo G."/>
            <person name="Marshall S.H."/>
            <person name="Overmann J."/>
        </authorList>
    </citation>
    <scope>NUCLEOTIDE SEQUENCE [LARGE SCALE GENOMIC DNA]</scope>
    <source>
        <strain evidence="1 2">Psal-009</strain>
    </source>
</reference>
<organism evidence="1 2">
    <name type="scientific">Piscirickettsia salmonis</name>
    <dbReference type="NCBI Taxonomy" id="1238"/>
    <lineage>
        <taxon>Bacteria</taxon>
        <taxon>Pseudomonadati</taxon>
        <taxon>Pseudomonadota</taxon>
        <taxon>Gammaproteobacteria</taxon>
        <taxon>Thiotrichales</taxon>
        <taxon>Piscirickettsiaceae</taxon>
        <taxon>Piscirickettsia</taxon>
    </lineage>
</organism>
<dbReference type="InterPro" id="IPR012336">
    <property type="entry name" value="Thioredoxin-like_fold"/>
</dbReference>
<dbReference type="SUPFAM" id="SSF52833">
    <property type="entry name" value="Thioredoxin-like"/>
    <property type="match status" value="1"/>
</dbReference>
<name>A0A9Q5YH79_PISSA</name>
<sequence length="209" mass="22784">MRINKILALMVIGSVCLFSSYAATAATAVIPEKAGVTTSVQKSPEDRLLNEVSQTKWFSEGQITATHQLYMIAEPNCSVCHILYDKLKPYVKSGQLLIRWVMVAFIREDSAGKVAAIWSAQNPVNALAEDEAGFDMARESGGIKPIAANKIPFKQMIALKGNMIFFQNSGLTGTPSLIYRDKQGKSQVGGFPQGDMQSFVNHLGKLPES</sequence>
<evidence type="ECO:0000313" key="1">
    <source>
        <dbReference type="EMBL" id="QGO06049.1"/>
    </source>
</evidence>
<dbReference type="InterPro" id="IPR036249">
    <property type="entry name" value="Thioredoxin-like_sf"/>
</dbReference>
<dbReference type="PANTHER" id="PTHR35272:SF4">
    <property type="entry name" value="THIOL:DISULFIDE INTERCHANGE PROTEIN DSBG"/>
    <property type="match status" value="1"/>
</dbReference>
<keyword evidence="2" id="KW-1185">Reference proteome</keyword>